<evidence type="ECO:0000256" key="1">
    <source>
        <dbReference type="SAM" id="SignalP"/>
    </source>
</evidence>
<organism evidence="2 3">
    <name type="scientific">Leclercia adecarboxylata</name>
    <dbReference type="NCBI Taxonomy" id="83655"/>
    <lineage>
        <taxon>Bacteria</taxon>
        <taxon>Pseudomonadati</taxon>
        <taxon>Pseudomonadota</taxon>
        <taxon>Gammaproteobacteria</taxon>
        <taxon>Enterobacterales</taxon>
        <taxon>Enterobacteriaceae</taxon>
        <taxon>Leclercia</taxon>
    </lineage>
</organism>
<proteinExistence type="predicted"/>
<dbReference type="EMBL" id="CP035382">
    <property type="protein sequence ID" value="QDK21280.1"/>
    <property type="molecule type" value="Genomic_DNA"/>
</dbReference>
<feature type="signal peptide" evidence="1">
    <location>
        <begin position="1"/>
        <end position="23"/>
    </location>
</feature>
<reference evidence="2 3" key="1">
    <citation type="submission" date="2019-01" db="EMBL/GenBank/DDBJ databases">
        <title>Florfenicol resistance in Enterobacteriaceae and whole-genome sequence analysis of florfenicol-resistant Leclercia adecarboxylata strain R25.</title>
        <authorList>
            <person name="Bao Q."/>
            <person name="Ying Y."/>
        </authorList>
    </citation>
    <scope>NUCLEOTIDE SEQUENCE [LARGE SCALE GENOMIC DNA]</scope>
    <source>
        <strain evidence="2 3">R25</strain>
    </source>
</reference>
<name>A0AAP9ISH5_9ENTR</name>
<dbReference type="AlphaFoldDB" id="A0AAP9ISH5"/>
<keyword evidence="1" id="KW-0732">Signal</keyword>
<evidence type="ECO:0000313" key="3">
    <source>
        <dbReference type="Proteomes" id="UP000317812"/>
    </source>
</evidence>
<dbReference type="RefSeq" id="WP_142490084.1">
    <property type="nucleotide sequence ID" value="NZ_JANGJQ010000001.1"/>
</dbReference>
<feature type="chain" id="PRO_5042841106" evidence="1">
    <location>
        <begin position="24"/>
        <end position="98"/>
    </location>
</feature>
<dbReference type="Proteomes" id="UP000317812">
    <property type="component" value="Chromosome"/>
</dbReference>
<protein>
    <submittedName>
        <fullName evidence="2">Type 1 fimbrial protein</fullName>
    </submittedName>
</protein>
<sequence length="98" mass="10622">MISSRIKLSAALVMAVTFTPAYAATVIHFTGQVVEDPCVISPASHTISVTCPQNTKMHTQQVSYSDALYGAAVTDRATISMKYINPEKSLAIVQVDYR</sequence>
<accession>A0AAP9ISH5</accession>
<gene>
    <name evidence="2" type="ORF">ES815_18165</name>
</gene>
<evidence type="ECO:0000313" key="2">
    <source>
        <dbReference type="EMBL" id="QDK21280.1"/>
    </source>
</evidence>